<reference evidence="2 3" key="1">
    <citation type="submission" date="2022-12" db="EMBL/GenBank/DDBJ databases">
        <title>Genomic features and morphological characterization of a novel Knufia sp. strain isolated from spacecraft assembly facility.</title>
        <authorList>
            <person name="Teixeira M."/>
            <person name="Chander A.M."/>
            <person name="Stajich J.E."/>
            <person name="Venkateswaran K."/>
        </authorList>
    </citation>
    <scope>NUCLEOTIDE SEQUENCE [LARGE SCALE GENOMIC DNA]</scope>
    <source>
        <strain evidence="2 3">FJI-L2-BK-P2</strain>
    </source>
</reference>
<dbReference type="EMBL" id="JAKLMC020000011">
    <property type="protein sequence ID" value="KAK5953581.1"/>
    <property type="molecule type" value="Genomic_DNA"/>
</dbReference>
<gene>
    <name evidence="2" type="ORF">OHC33_005525</name>
</gene>
<feature type="compositionally biased region" description="Low complexity" evidence="1">
    <location>
        <begin position="1"/>
        <end position="13"/>
    </location>
</feature>
<evidence type="ECO:0000256" key="1">
    <source>
        <dbReference type="SAM" id="MobiDB-lite"/>
    </source>
</evidence>
<accession>A0AAN8ETV0</accession>
<dbReference type="Proteomes" id="UP001316803">
    <property type="component" value="Unassembled WGS sequence"/>
</dbReference>
<proteinExistence type="predicted"/>
<keyword evidence="3" id="KW-1185">Reference proteome</keyword>
<name>A0AAN8ETV0_9EURO</name>
<feature type="region of interest" description="Disordered" evidence="1">
    <location>
        <begin position="1"/>
        <end position="29"/>
    </location>
</feature>
<organism evidence="2 3">
    <name type="scientific">Knufia fluminis</name>
    <dbReference type="NCBI Taxonomy" id="191047"/>
    <lineage>
        <taxon>Eukaryota</taxon>
        <taxon>Fungi</taxon>
        <taxon>Dikarya</taxon>
        <taxon>Ascomycota</taxon>
        <taxon>Pezizomycotina</taxon>
        <taxon>Eurotiomycetes</taxon>
        <taxon>Chaetothyriomycetidae</taxon>
        <taxon>Chaetothyriales</taxon>
        <taxon>Trichomeriaceae</taxon>
        <taxon>Knufia</taxon>
    </lineage>
</organism>
<evidence type="ECO:0000313" key="3">
    <source>
        <dbReference type="Proteomes" id="UP001316803"/>
    </source>
</evidence>
<comment type="caution">
    <text evidence="2">The sequence shown here is derived from an EMBL/GenBank/DDBJ whole genome shotgun (WGS) entry which is preliminary data.</text>
</comment>
<protein>
    <submittedName>
        <fullName evidence="2">Uncharacterized protein</fullName>
    </submittedName>
</protein>
<sequence>MAQSSDQQDAASSKVDPQGSASSPRDNPISHFSARLFRAASTTLRNAPSSSAASPLEIRHKIYSHFLQTKPYAKYLPAELLKHFDYKILSICQQVRGEAWQYFCTDNKWIQFAVFASEERPTTLSMDVPLPFQTPFRLFPKHERDLLIASCIITLRVGKGCGLKKLPSSAKQVQRVVFAYNKDAWIIFCATMNFWLDRAPNVSIDIHPRYKHDYRKLIPNILIYFSLIRGANRARFTLMMDEPLLRNMVKNIVKVRQQPEEWHDYMLGMIEECAYEIIIGNAENAFRIAKIGFKLCDELRESSAYHAMIQGQSSWTPLNPGLSALLSFCTDLELIGAEALDILLEQGMVLDRYNVDAYNSLCNLRNILSKTWKWPGLSPAQRVKAHHLRGMACLRMADYLRHAENLAFAKASMPDGPWDDVNGFLVEAARDFYYAFDLDPAEGALSMQLWHEIDERLGHSVELKPTIATLDLPGYGAWRGDPEVWSREGAEANKEIYGDLQTQEKHVQSKKQLVKLTDELGIKWREGPPGLLRLLAA</sequence>
<evidence type="ECO:0000313" key="2">
    <source>
        <dbReference type="EMBL" id="KAK5953581.1"/>
    </source>
</evidence>
<dbReference type="AlphaFoldDB" id="A0AAN8ETV0"/>